<proteinExistence type="predicted"/>
<name>A0ABR0AU82_9CRUS</name>
<comment type="caution">
    <text evidence="1">The sequence shown here is derived from an EMBL/GenBank/DDBJ whole genome shotgun (WGS) entry which is preliminary data.</text>
</comment>
<dbReference type="EMBL" id="JAOYFB010000039">
    <property type="protein sequence ID" value="KAK4028678.1"/>
    <property type="molecule type" value="Genomic_DNA"/>
</dbReference>
<protein>
    <submittedName>
        <fullName evidence="1">Uncharacterized protein</fullName>
    </submittedName>
</protein>
<gene>
    <name evidence="1" type="ORF">OUZ56_021682</name>
</gene>
<accession>A0ABR0AU82</accession>
<sequence length="99" mass="11558">MSMVLDLTKNKRDEYKRQLDAEFQDQQRKHELKRDVDRNKLTYMQQIQQLIAQNQAMAQLCTVVPAAALAPVAAIPAPQSTRLPLRQIKHFKEDILEWT</sequence>
<keyword evidence="2" id="KW-1185">Reference proteome</keyword>
<reference evidence="1 2" key="1">
    <citation type="journal article" date="2023" name="Nucleic Acids Res.">
        <title>The hologenome of Daphnia magna reveals possible DNA methylation and microbiome-mediated evolution of the host genome.</title>
        <authorList>
            <person name="Chaturvedi A."/>
            <person name="Li X."/>
            <person name="Dhandapani V."/>
            <person name="Marshall H."/>
            <person name="Kissane S."/>
            <person name="Cuenca-Cambronero M."/>
            <person name="Asole G."/>
            <person name="Calvet F."/>
            <person name="Ruiz-Romero M."/>
            <person name="Marangio P."/>
            <person name="Guigo R."/>
            <person name="Rago D."/>
            <person name="Mirbahai L."/>
            <person name="Eastwood N."/>
            <person name="Colbourne J.K."/>
            <person name="Zhou J."/>
            <person name="Mallon E."/>
            <person name="Orsini L."/>
        </authorList>
    </citation>
    <scope>NUCLEOTIDE SEQUENCE [LARGE SCALE GENOMIC DNA]</scope>
    <source>
        <strain evidence="1">LRV0_1</strain>
    </source>
</reference>
<evidence type="ECO:0000313" key="1">
    <source>
        <dbReference type="EMBL" id="KAK4028678.1"/>
    </source>
</evidence>
<organism evidence="1 2">
    <name type="scientific">Daphnia magna</name>
    <dbReference type="NCBI Taxonomy" id="35525"/>
    <lineage>
        <taxon>Eukaryota</taxon>
        <taxon>Metazoa</taxon>
        <taxon>Ecdysozoa</taxon>
        <taxon>Arthropoda</taxon>
        <taxon>Crustacea</taxon>
        <taxon>Branchiopoda</taxon>
        <taxon>Diplostraca</taxon>
        <taxon>Cladocera</taxon>
        <taxon>Anomopoda</taxon>
        <taxon>Daphniidae</taxon>
        <taxon>Daphnia</taxon>
    </lineage>
</organism>
<evidence type="ECO:0000313" key="2">
    <source>
        <dbReference type="Proteomes" id="UP001234178"/>
    </source>
</evidence>
<dbReference type="Proteomes" id="UP001234178">
    <property type="component" value="Unassembled WGS sequence"/>
</dbReference>